<proteinExistence type="predicted"/>
<gene>
    <name evidence="1" type="ORF">T4C_8160</name>
</gene>
<evidence type="ECO:0000313" key="1">
    <source>
        <dbReference type="EMBL" id="KRZ03373.1"/>
    </source>
</evidence>
<organism evidence="1 2">
    <name type="scientific">Trichinella pseudospiralis</name>
    <name type="common">Parasitic roundworm</name>
    <dbReference type="NCBI Taxonomy" id="6337"/>
    <lineage>
        <taxon>Eukaryota</taxon>
        <taxon>Metazoa</taxon>
        <taxon>Ecdysozoa</taxon>
        <taxon>Nematoda</taxon>
        <taxon>Enoplea</taxon>
        <taxon>Dorylaimia</taxon>
        <taxon>Trichinellida</taxon>
        <taxon>Trichinellidae</taxon>
        <taxon>Trichinella</taxon>
    </lineage>
</organism>
<comment type="caution">
    <text evidence="1">The sequence shown here is derived from an EMBL/GenBank/DDBJ whole genome shotgun (WGS) entry which is preliminary data.</text>
</comment>
<dbReference type="EMBL" id="JYDV01000771">
    <property type="protein sequence ID" value="KRZ03373.1"/>
    <property type="molecule type" value="Genomic_DNA"/>
</dbReference>
<dbReference type="Proteomes" id="UP000054826">
    <property type="component" value="Unassembled WGS sequence"/>
</dbReference>
<name>A0A0V1GYW4_TRIPS</name>
<protein>
    <submittedName>
        <fullName evidence="1">Uncharacterized protein</fullName>
    </submittedName>
</protein>
<sequence length="69" mass="7884">MHSQSIYKERMLDVDHIIVIIALLTFSSSEIEFVFGKIDETENRNLNTCNTILNGIYTSKDGIEERSCS</sequence>
<evidence type="ECO:0000313" key="2">
    <source>
        <dbReference type="Proteomes" id="UP000054826"/>
    </source>
</evidence>
<accession>A0A0V1GYW4</accession>
<reference evidence="1 2" key="1">
    <citation type="submission" date="2015-01" db="EMBL/GenBank/DDBJ databases">
        <title>Evolution of Trichinella species and genotypes.</title>
        <authorList>
            <person name="Korhonen P.K."/>
            <person name="Edoardo P."/>
            <person name="Giuseppe L.R."/>
            <person name="Gasser R.B."/>
        </authorList>
    </citation>
    <scope>NUCLEOTIDE SEQUENCE [LARGE SCALE GENOMIC DNA]</scope>
    <source>
        <strain evidence="1">ISS176</strain>
    </source>
</reference>
<dbReference type="AlphaFoldDB" id="A0A0V1GYW4"/>